<accession>B1WZM3</accession>
<name>B1WZM3_CROS5</name>
<proteinExistence type="predicted"/>
<gene>
    <name evidence="1" type="ordered locus">cce_1825</name>
</gene>
<organism evidence="1 2">
    <name type="scientific">Crocosphaera subtropica (strain ATCC 51142 / BH68)</name>
    <name type="common">Cyanothece sp. (strain ATCC 51142)</name>
    <dbReference type="NCBI Taxonomy" id="43989"/>
    <lineage>
        <taxon>Bacteria</taxon>
        <taxon>Bacillati</taxon>
        <taxon>Cyanobacteriota</taxon>
        <taxon>Cyanophyceae</taxon>
        <taxon>Oscillatoriophycideae</taxon>
        <taxon>Chroococcales</taxon>
        <taxon>Aphanothecaceae</taxon>
        <taxon>Crocosphaera</taxon>
        <taxon>Crocosphaera subtropica</taxon>
    </lineage>
</organism>
<sequence length="107" mass="12491">MKLVELFPFRKEQREKLRENYQILWQEAEKIGKEYEQKSYTEILSSSEKTIIINLSEEQQISCSIDAYHVEKNGTIAVCIDADGLPTLLGIKPSYHFYKRPDGSIDY</sequence>
<dbReference type="AlphaFoldDB" id="B1WZM3"/>
<evidence type="ECO:0000313" key="2">
    <source>
        <dbReference type="Proteomes" id="UP000001203"/>
    </source>
</evidence>
<protein>
    <submittedName>
        <fullName evidence="1">Uncharacterized protein</fullName>
    </submittedName>
</protein>
<dbReference type="EMBL" id="CP000806">
    <property type="protein sequence ID" value="ACB51175.1"/>
    <property type="molecule type" value="Genomic_DNA"/>
</dbReference>
<dbReference type="RefSeq" id="WP_009545638.1">
    <property type="nucleotide sequence ID" value="NC_010546.1"/>
</dbReference>
<dbReference type="Proteomes" id="UP000001203">
    <property type="component" value="Chromosome circular"/>
</dbReference>
<dbReference type="STRING" id="43989.cce_1825"/>
<reference evidence="1 2" key="1">
    <citation type="journal article" date="2008" name="Proc. Natl. Acad. Sci. U.S.A.">
        <title>The genome of Cyanothece 51142, a unicellular diazotrophic cyanobacterium important in the marine nitrogen cycle.</title>
        <authorList>
            <person name="Welsh E.A."/>
            <person name="Liberton M."/>
            <person name="Stoeckel J."/>
            <person name="Loh T."/>
            <person name="Elvitigala T."/>
            <person name="Wang C."/>
            <person name="Wollam A."/>
            <person name="Fulton R.S."/>
            <person name="Clifton S.W."/>
            <person name="Jacobs J.M."/>
            <person name="Aurora R."/>
            <person name="Ghosh B.K."/>
            <person name="Sherman L.A."/>
            <person name="Smith R.D."/>
            <person name="Wilson R.K."/>
            <person name="Pakrasi H.B."/>
        </authorList>
    </citation>
    <scope>NUCLEOTIDE SEQUENCE [LARGE SCALE GENOMIC DNA]</scope>
    <source>
        <strain evidence="2">ATCC 51142 / BH68</strain>
    </source>
</reference>
<keyword evidence="2" id="KW-1185">Reference proteome</keyword>
<evidence type="ECO:0000313" key="1">
    <source>
        <dbReference type="EMBL" id="ACB51175.1"/>
    </source>
</evidence>
<dbReference type="OrthoDB" id="427604at2"/>
<dbReference type="HOGENOM" id="CLU_2205701_0_0_3"/>
<dbReference type="KEGG" id="cyt:cce_1825"/>
<dbReference type="eggNOG" id="ENOG503216I">
    <property type="taxonomic scope" value="Bacteria"/>
</dbReference>